<evidence type="ECO:0000256" key="2">
    <source>
        <dbReference type="ARBA" id="ARBA00022574"/>
    </source>
</evidence>
<evidence type="ECO:0000259" key="4">
    <source>
        <dbReference type="PROSITE" id="PS51394"/>
    </source>
</evidence>
<protein>
    <recommendedName>
        <fullName evidence="4">PFU domain-containing protein</fullName>
    </recommendedName>
</protein>
<sequence>MGNGFDKEPLPITNHENFSSSTNILDSQKNLIDNNNKKSADEVIPHLTPEKEISTVKKTITLNGIIDIFSKKWDDMQNESINEKPLIEHVDIEWETPPPTNERQQVSDSFLYSFPVYLPNIYAMSLNELKIALKTRMYLKTKLAGLEKFVADFHDNDDVNELKNRIFEMTELKNEFRDVNFKIITLEIDHDDEKVTNEDVTNDEFREIEEFDTKWYTVLSKMQSLVDKSNFDIVNHKPPTNQTQFNTESGRNFIVRRPINIFTRSRALIQIRSTTSTTTTKAPEPKYRLRFPTRKSFSELRTRNKIKVEDPPDDTTKYTDLAIALNQLQQTSVPFRNFTRKFKSRVTSTTTTTTTTTTPRPYYTTPIFVVKPEPRPFRKSERTHTTILNYDYYDDVPQYSQVLIDAYGNIRCLDKGNFPHPASCKRFISCARIDSGDMIGWEYTCPKNLSFDPVGGDDALKAFEDEVSALTKQSMQEIGGYKISDLPGKEALYEPGKKAGQMKMIREPQGVVAYTWVDEGESSHWEKVGDVLGSADPNAGSKTTFEGKPYDFVFTVDVEDGKPPLKLPYNKGEDPYTAAHKFLKKNMLPAAYLDQVVNFILTNSVEANNIPVNPNYVDPFVEHLEIKELLTIEVQALKSELLDVKSLINGVKEDVKENSNLMERFIMQSKRQWETIKLSLTYNTDQRIITPVNQELEQYFQELIPLTSVDDLKILNETLLEEEKRTFFINRLKRIGERY</sequence>
<keyword evidence="2" id="KW-0853">WD repeat</keyword>
<dbReference type="GO" id="GO:0005737">
    <property type="term" value="C:cytoplasm"/>
    <property type="evidence" value="ECO:0007669"/>
    <property type="project" value="TreeGrafter"/>
</dbReference>
<evidence type="ECO:0000313" key="6">
    <source>
        <dbReference type="Proteomes" id="UP001353858"/>
    </source>
</evidence>
<keyword evidence="6" id="KW-1185">Reference proteome</keyword>
<keyword evidence="1" id="KW-0963">Cytoplasm</keyword>
<dbReference type="GO" id="GO:0043161">
    <property type="term" value="P:proteasome-mediated ubiquitin-dependent protein catabolic process"/>
    <property type="evidence" value="ECO:0007669"/>
    <property type="project" value="TreeGrafter"/>
</dbReference>
<dbReference type="InterPro" id="IPR036508">
    <property type="entry name" value="Chitin-bd_dom_sf"/>
</dbReference>
<dbReference type="Pfam" id="PF09070">
    <property type="entry name" value="PFU"/>
    <property type="match status" value="1"/>
</dbReference>
<organism evidence="5 6">
    <name type="scientific">Aquatica leii</name>
    <dbReference type="NCBI Taxonomy" id="1421715"/>
    <lineage>
        <taxon>Eukaryota</taxon>
        <taxon>Metazoa</taxon>
        <taxon>Ecdysozoa</taxon>
        <taxon>Arthropoda</taxon>
        <taxon>Hexapoda</taxon>
        <taxon>Insecta</taxon>
        <taxon>Pterygota</taxon>
        <taxon>Neoptera</taxon>
        <taxon>Endopterygota</taxon>
        <taxon>Coleoptera</taxon>
        <taxon>Polyphaga</taxon>
        <taxon>Elateriformia</taxon>
        <taxon>Elateroidea</taxon>
        <taxon>Lampyridae</taxon>
        <taxon>Luciolinae</taxon>
        <taxon>Aquatica</taxon>
    </lineage>
</organism>
<dbReference type="SUPFAM" id="SSF57625">
    <property type="entry name" value="Invertebrate chitin-binding proteins"/>
    <property type="match status" value="1"/>
</dbReference>
<dbReference type="PROSITE" id="PS51394">
    <property type="entry name" value="PFU"/>
    <property type="match status" value="1"/>
</dbReference>
<dbReference type="Pfam" id="PF01607">
    <property type="entry name" value="CBM_14"/>
    <property type="match status" value="1"/>
</dbReference>
<dbReference type="GO" id="GO:0005576">
    <property type="term" value="C:extracellular region"/>
    <property type="evidence" value="ECO:0007669"/>
    <property type="project" value="InterPro"/>
</dbReference>
<dbReference type="GO" id="GO:0008061">
    <property type="term" value="F:chitin binding"/>
    <property type="evidence" value="ECO:0007669"/>
    <property type="project" value="InterPro"/>
</dbReference>
<dbReference type="GO" id="GO:0010992">
    <property type="term" value="P:ubiquitin recycling"/>
    <property type="evidence" value="ECO:0007669"/>
    <property type="project" value="TreeGrafter"/>
</dbReference>
<comment type="caution">
    <text evidence="5">The sequence shown here is derived from an EMBL/GenBank/DDBJ whole genome shotgun (WGS) entry which is preliminary data.</text>
</comment>
<dbReference type="InterPro" id="IPR038122">
    <property type="entry name" value="PFU_sf"/>
</dbReference>
<dbReference type="Gene3D" id="2.170.140.10">
    <property type="entry name" value="Chitin binding domain"/>
    <property type="match status" value="1"/>
</dbReference>
<reference evidence="6" key="1">
    <citation type="submission" date="2023-01" db="EMBL/GenBank/DDBJ databases">
        <title>Key to firefly adult light organ development and bioluminescence: homeobox transcription factors regulate luciferase expression and transportation to peroxisome.</title>
        <authorList>
            <person name="Fu X."/>
        </authorList>
    </citation>
    <scope>NUCLEOTIDE SEQUENCE [LARGE SCALE GENOMIC DNA]</scope>
</reference>
<gene>
    <name evidence="5" type="ORF">RN001_014543</name>
</gene>
<dbReference type="Proteomes" id="UP001353858">
    <property type="component" value="Unassembled WGS sequence"/>
</dbReference>
<keyword evidence="3" id="KW-0677">Repeat</keyword>
<dbReference type="Gene3D" id="3.10.20.870">
    <property type="entry name" value="PFU (PLAA family ubiquitin binding), C-terminal domain"/>
    <property type="match status" value="1"/>
</dbReference>
<dbReference type="GO" id="GO:0043130">
    <property type="term" value="F:ubiquitin binding"/>
    <property type="evidence" value="ECO:0007669"/>
    <property type="project" value="TreeGrafter"/>
</dbReference>
<dbReference type="GO" id="GO:0005634">
    <property type="term" value="C:nucleus"/>
    <property type="evidence" value="ECO:0007669"/>
    <property type="project" value="TreeGrafter"/>
</dbReference>
<accession>A0AAN7NY60</accession>
<evidence type="ECO:0000313" key="5">
    <source>
        <dbReference type="EMBL" id="KAK4872514.1"/>
    </source>
</evidence>
<dbReference type="AlphaFoldDB" id="A0AAN7NY60"/>
<evidence type="ECO:0000256" key="1">
    <source>
        <dbReference type="ARBA" id="ARBA00022490"/>
    </source>
</evidence>
<dbReference type="PANTHER" id="PTHR19849">
    <property type="entry name" value="PHOSPHOLIPASE A-2-ACTIVATING PROTEIN"/>
    <property type="match status" value="1"/>
</dbReference>
<proteinExistence type="predicted"/>
<dbReference type="EMBL" id="JARPUR010000007">
    <property type="protein sequence ID" value="KAK4872514.1"/>
    <property type="molecule type" value="Genomic_DNA"/>
</dbReference>
<name>A0AAN7NY60_9COLE</name>
<dbReference type="PANTHER" id="PTHR19849:SF0">
    <property type="entry name" value="PHOSPHOLIPASE A-2-ACTIVATING PROTEIN"/>
    <property type="match status" value="1"/>
</dbReference>
<dbReference type="InterPro" id="IPR015155">
    <property type="entry name" value="PFU"/>
</dbReference>
<dbReference type="InterPro" id="IPR002557">
    <property type="entry name" value="Chitin-bd_dom"/>
</dbReference>
<evidence type="ECO:0000256" key="3">
    <source>
        <dbReference type="ARBA" id="ARBA00022737"/>
    </source>
</evidence>
<feature type="domain" description="PFU" evidence="4">
    <location>
        <begin position="517"/>
        <end position="614"/>
    </location>
</feature>